<dbReference type="AlphaFoldDB" id="A0A975SXK3"/>
<dbReference type="Proteomes" id="UP000683575">
    <property type="component" value="Chromosome"/>
</dbReference>
<keyword evidence="2" id="KW-1185">Reference proteome</keyword>
<protein>
    <submittedName>
        <fullName evidence="1">Uncharacterized protein</fullName>
    </submittedName>
</protein>
<gene>
    <name evidence="1" type="ORF">KRR39_20790</name>
</gene>
<reference evidence="1" key="1">
    <citation type="submission" date="2021-06" db="EMBL/GenBank/DDBJ databases">
        <title>Complete genome sequence of Nocardioides sp. G188.</title>
        <authorList>
            <person name="Im W.-T."/>
        </authorList>
    </citation>
    <scope>NUCLEOTIDE SEQUENCE</scope>
    <source>
        <strain evidence="1">G188</strain>
    </source>
</reference>
<accession>A0A975SXK3</accession>
<name>A0A975SXK3_9ACTN</name>
<organism evidence="1 2">
    <name type="scientific">Nocardioides panacis</name>
    <dbReference type="NCBI Taxonomy" id="2849501"/>
    <lineage>
        <taxon>Bacteria</taxon>
        <taxon>Bacillati</taxon>
        <taxon>Actinomycetota</taxon>
        <taxon>Actinomycetes</taxon>
        <taxon>Propionibacteriales</taxon>
        <taxon>Nocardioidaceae</taxon>
        <taxon>Nocardioides</taxon>
    </lineage>
</organism>
<dbReference type="KEGG" id="nps:KRR39_20790"/>
<dbReference type="RefSeq" id="WP_216939308.1">
    <property type="nucleotide sequence ID" value="NZ_CP077062.1"/>
</dbReference>
<proteinExistence type="predicted"/>
<evidence type="ECO:0000313" key="1">
    <source>
        <dbReference type="EMBL" id="QWZ07798.1"/>
    </source>
</evidence>
<evidence type="ECO:0000313" key="2">
    <source>
        <dbReference type="Proteomes" id="UP000683575"/>
    </source>
</evidence>
<dbReference type="EMBL" id="CP077062">
    <property type="protein sequence ID" value="QWZ07798.1"/>
    <property type="molecule type" value="Genomic_DNA"/>
</dbReference>
<sequence length="60" mass="6862">MTNPTALQRLQNRGLTVPAEDEAPLEQYWAKMLRLRGEVDESLLADHEIAVTWRAVEEQA</sequence>